<evidence type="ECO:0000259" key="3">
    <source>
        <dbReference type="Pfam" id="PF18962"/>
    </source>
</evidence>
<evidence type="ECO:0000256" key="2">
    <source>
        <dbReference type="SAM" id="SignalP"/>
    </source>
</evidence>
<evidence type="ECO:0000313" key="5">
    <source>
        <dbReference type="Proteomes" id="UP000294824"/>
    </source>
</evidence>
<dbReference type="Proteomes" id="UP000294824">
    <property type="component" value="Unassembled WGS sequence"/>
</dbReference>
<keyword evidence="1 2" id="KW-0732">Signal</keyword>
<keyword evidence="5" id="KW-1185">Reference proteome</keyword>
<dbReference type="InterPro" id="IPR026444">
    <property type="entry name" value="Secre_tail"/>
</dbReference>
<comment type="caution">
    <text evidence="4">The sequence shown here is derived from an EMBL/GenBank/DDBJ whole genome shotgun (WGS) entry which is preliminary data.</text>
</comment>
<name>A0A4R8ME17_9FLAO</name>
<protein>
    <submittedName>
        <fullName evidence="4">Putative secreted protein (Por secretion system target)</fullName>
    </submittedName>
</protein>
<feature type="signal peptide" evidence="2">
    <location>
        <begin position="1"/>
        <end position="22"/>
    </location>
</feature>
<reference evidence="4 5" key="1">
    <citation type="submission" date="2019-03" db="EMBL/GenBank/DDBJ databases">
        <title>Genomic Encyclopedia of Type Strains, Phase III (KMG-III): the genomes of soil and plant-associated and newly described type strains.</title>
        <authorList>
            <person name="Whitman W."/>
        </authorList>
    </citation>
    <scope>NUCLEOTIDE SEQUENCE [LARGE SCALE GENOMIC DNA]</scope>
    <source>
        <strain evidence="4 5">CECT 8301</strain>
    </source>
</reference>
<dbReference type="NCBIfam" id="TIGR04183">
    <property type="entry name" value="Por_Secre_tail"/>
    <property type="match status" value="1"/>
</dbReference>
<dbReference type="AlphaFoldDB" id="A0A4R8ME17"/>
<proteinExistence type="predicted"/>
<evidence type="ECO:0000256" key="1">
    <source>
        <dbReference type="ARBA" id="ARBA00022729"/>
    </source>
</evidence>
<accession>A0A4R8ME17</accession>
<evidence type="ECO:0000313" key="4">
    <source>
        <dbReference type="EMBL" id="TDY64089.1"/>
    </source>
</evidence>
<dbReference type="EMBL" id="SORL01000007">
    <property type="protein sequence ID" value="TDY64089.1"/>
    <property type="molecule type" value="Genomic_DNA"/>
</dbReference>
<organism evidence="4 5">
    <name type="scientific">Algibacter lectus</name>
    <dbReference type="NCBI Taxonomy" id="221126"/>
    <lineage>
        <taxon>Bacteria</taxon>
        <taxon>Pseudomonadati</taxon>
        <taxon>Bacteroidota</taxon>
        <taxon>Flavobacteriia</taxon>
        <taxon>Flavobacteriales</taxon>
        <taxon>Flavobacteriaceae</taxon>
        <taxon>Algibacter</taxon>
    </lineage>
</organism>
<sequence length="426" mass="48287">MKNKLSVVVVLAFILASINCHSQYEVWLGTTCTPRNSILKKETWANTAQLVEGLNINNTPVNPAAGTPSEGEESLTTGQFNNLVNTYELGGKNGFIPVPRTFFKSDAFPDRDDLIPFLENRFAQVDQAGYTVNGIMFFDNFVGSDPSTRVVYKYTLEEVQTMRNWLDANRPNVKLIYNARNNGAESRGWCESPLVANVAIEAKPQLWYNNGGSRQTLLKWLWTNPNTINKRIIFQVPVNTMTNPYGTPNGFQQFRDFMRWLGTDLMDFNFMRSNRVVIMPVTYNPAFTFYPETINDGTTYDNTMTGIALSLIEQRRLFQGLDGTPTQAQVYDNTRYAALSTNDFELDDSAIKLFPNPSKKGHVVNFKNLKSDDIEQIIVTDITGKIIQSHSKGNTIKITNADTGLYFVKFRFDNENNFITKKLIIN</sequence>
<gene>
    <name evidence="4" type="ORF">DFQ06_0990</name>
</gene>
<feature type="chain" id="PRO_5020660179" evidence="2">
    <location>
        <begin position="23"/>
        <end position="426"/>
    </location>
</feature>
<dbReference type="Pfam" id="PF18962">
    <property type="entry name" value="Por_Secre_tail"/>
    <property type="match status" value="1"/>
</dbReference>
<dbReference type="RefSeq" id="WP_133966284.1">
    <property type="nucleotide sequence ID" value="NZ_SORL01000007.1"/>
</dbReference>
<feature type="domain" description="Secretion system C-terminal sorting" evidence="3">
    <location>
        <begin position="353"/>
        <end position="425"/>
    </location>
</feature>